<keyword evidence="5" id="KW-1185">Reference proteome</keyword>
<dbReference type="InterPro" id="IPR016181">
    <property type="entry name" value="Acyl_CoA_acyltransferase"/>
</dbReference>
<dbReference type="EMBL" id="MU825397">
    <property type="protein sequence ID" value="KAJ7394102.1"/>
    <property type="molecule type" value="Genomic_DNA"/>
</dbReference>
<accession>A0A9X0A670</accession>
<gene>
    <name evidence="4" type="primary">OAZ1_1</name>
    <name evidence="4" type="ORF">OS493_003778</name>
</gene>
<sequence>MREAADEAMSNHLKVCFSIKMNLFMRLIYVNSPGSQQCIITISCDSGWTGIPDVRYDEAGTASGDGGGGGDDDEDGISFFKLFSGSEITLEKDDEQSSKTSLLYSFRFKSGEHDVAECRAVLQNGQLYVEVPPGEIPPGGKECFISLLEYAEEHLDCTHVFVGLLKDRQNRASLMRTFMFMGFETVKPGHELCPNNSHYIFMAYTIE</sequence>
<organism evidence="4 5">
    <name type="scientific">Desmophyllum pertusum</name>
    <dbReference type="NCBI Taxonomy" id="174260"/>
    <lineage>
        <taxon>Eukaryota</taxon>
        <taxon>Metazoa</taxon>
        <taxon>Cnidaria</taxon>
        <taxon>Anthozoa</taxon>
        <taxon>Hexacorallia</taxon>
        <taxon>Scleractinia</taxon>
        <taxon>Caryophylliina</taxon>
        <taxon>Caryophylliidae</taxon>
        <taxon>Desmophyllum</taxon>
    </lineage>
</organism>
<protein>
    <recommendedName>
        <fullName evidence="2">Ornithine decarboxylase antizyme</fullName>
    </recommendedName>
</protein>
<dbReference type="GO" id="GO:0008073">
    <property type="term" value="F:ornithine decarboxylase inhibitor activity"/>
    <property type="evidence" value="ECO:0007669"/>
    <property type="project" value="InterPro"/>
</dbReference>
<evidence type="ECO:0000256" key="1">
    <source>
        <dbReference type="ARBA" id="ARBA00008796"/>
    </source>
</evidence>
<dbReference type="GO" id="GO:0005634">
    <property type="term" value="C:nucleus"/>
    <property type="evidence" value="ECO:0007669"/>
    <property type="project" value="TreeGrafter"/>
</dbReference>
<proteinExistence type="inferred from homology"/>
<dbReference type="Proteomes" id="UP001163046">
    <property type="component" value="Unassembled WGS sequence"/>
</dbReference>
<reference evidence="4" key="1">
    <citation type="submission" date="2023-01" db="EMBL/GenBank/DDBJ databases">
        <title>Genome assembly of the deep-sea coral Lophelia pertusa.</title>
        <authorList>
            <person name="Herrera S."/>
            <person name="Cordes E."/>
        </authorList>
    </citation>
    <scope>NUCLEOTIDE SEQUENCE</scope>
    <source>
        <strain evidence="4">USNM1676648</strain>
        <tissue evidence="4">Polyp</tissue>
    </source>
</reference>
<evidence type="ECO:0000313" key="5">
    <source>
        <dbReference type="Proteomes" id="UP001163046"/>
    </source>
</evidence>
<dbReference type="PANTHER" id="PTHR10279:SF10">
    <property type="entry name" value="ORNITHINE DECARBOXYLASE ANTIZYME"/>
    <property type="match status" value="1"/>
</dbReference>
<keyword evidence="3" id="KW-0688">Ribosomal frameshifting</keyword>
<dbReference type="OrthoDB" id="5959761at2759"/>
<evidence type="ECO:0000313" key="4">
    <source>
        <dbReference type="EMBL" id="KAJ7394102.1"/>
    </source>
</evidence>
<evidence type="ECO:0000256" key="2">
    <source>
        <dbReference type="ARBA" id="ARBA00017712"/>
    </source>
</evidence>
<dbReference type="InterPro" id="IPR002993">
    <property type="entry name" value="ODC_AZ"/>
</dbReference>
<dbReference type="GO" id="GO:0045732">
    <property type="term" value="P:positive regulation of protein catabolic process"/>
    <property type="evidence" value="ECO:0007669"/>
    <property type="project" value="TreeGrafter"/>
</dbReference>
<comment type="caution">
    <text evidence="4">The sequence shown here is derived from an EMBL/GenBank/DDBJ whole genome shotgun (WGS) entry which is preliminary data.</text>
</comment>
<dbReference type="AlphaFoldDB" id="A0A9X0A670"/>
<dbReference type="InterPro" id="IPR038581">
    <property type="entry name" value="ODC_AZ_sf"/>
</dbReference>
<dbReference type="Gene3D" id="3.40.630.60">
    <property type="match status" value="1"/>
</dbReference>
<dbReference type="SUPFAM" id="SSF55729">
    <property type="entry name" value="Acyl-CoA N-acyltransferases (Nat)"/>
    <property type="match status" value="1"/>
</dbReference>
<evidence type="ECO:0000256" key="3">
    <source>
        <dbReference type="ARBA" id="ARBA00022758"/>
    </source>
</evidence>
<dbReference type="PANTHER" id="PTHR10279">
    <property type="entry name" value="ORNITHINE DECARBOXYLASE ANTIZYME"/>
    <property type="match status" value="1"/>
</dbReference>
<name>A0A9X0A670_9CNID</name>
<dbReference type="GO" id="GO:0005737">
    <property type="term" value="C:cytoplasm"/>
    <property type="evidence" value="ECO:0007669"/>
    <property type="project" value="TreeGrafter"/>
</dbReference>
<dbReference type="PROSITE" id="PS01337">
    <property type="entry name" value="ODC_AZ"/>
    <property type="match status" value="1"/>
</dbReference>
<dbReference type="Pfam" id="PF02100">
    <property type="entry name" value="ODC_AZ"/>
    <property type="match status" value="1"/>
</dbReference>
<comment type="similarity">
    <text evidence="1">Belongs to the ODC antizyme family.</text>
</comment>
<dbReference type="GO" id="GO:0075523">
    <property type="term" value="P:viral translational frameshifting"/>
    <property type="evidence" value="ECO:0007669"/>
    <property type="project" value="UniProtKB-KW"/>
</dbReference>